<dbReference type="VEuPathDB" id="VectorBase:GAUT017574"/>
<keyword evidence="1" id="KW-1133">Transmembrane helix</keyword>
<dbReference type="EnsemblMetazoa" id="GAUT017574-RA">
    <property type="protein sequence ID" value="GAUT017574-PA"/>
    <property type="gene ID" value="GAUT017574"/>
</dbReference>
<evidence type="ECO:0000313" key="2">
    <source>
        <dbReference type="EnsemblMetazoa" id="GAUT017574-PA"/>
    </source>
</evidence>
<dbReference type="Proteomes" id="UP000078200">
    <property type="component" value="Unassembled WGS sequence"/>
</dbReference>
<proteinExistence type="predicted"/>
<evidence type="ECO:0000313" key="3">
    <source>
        <dbReference type="Proteomes" id="UP000078200"/>
    </source>
</evidence>
<keyword evidence="3" id="KW-1185">Reference proteome</keyword>
<protein>
    <submittedName>
        <fullName evidence="2">Uncharacterized protein</fullName>
    </submittedName>
</protein>
<evidence type="ECO:0000256" key="1">
    <source>
        <dbReference type="SAM" id="Phobius"/>
    </source>
</evidence>
<sequence>MEDDKLLRLHKRKEKSKLTFYKSFLKSFPFFSAAEAKEKETPEQCNYLPKFIVYCICSAFGLSKQGKVLASFVWSTFATYVVHGCILNFVTIVAQILYENSIKAEDILDLMVAYI</sequence>
<keyword evidence="1" id="KW-0812">Transmembrane</keyword>
<keyword evidence="1" id="KW-0472">Membrane</keyword>
<name>A0A1A9UVY8_GLOAU</name>
<dbReference type="AlphaFoldDB" id="A0A1A9UVY8"/>
<organism evidence="2 3">
    <name type="scientific">Glossina austeni</name>
    <name type="common">Savannah tsetse fly</name>
    <dbReference type="NCBI Taxonomy" id="7395"/>
    <lineage>
        <taxon>Eukaryota</taxon>
        <taxon>Metazoa</taxon>
        <taxon>Ecdysozoa</taxon>
        <taxon>Arthropoda</taxon>
        <taxon>Hexapoda</taxon>
        <taxon>Insecta</taxon>
        <taxon>Pterygota</taxon>
        <taxon>Neoptera</taxon>
        <taxon>Endopterygota</taxon>
        <taxon>Diptera</taxon>
        <taxon>Brachycera</taxon>
        <taxon>Muscomorpha</taxon>
        <taxon>Hippoboscoidea</taxon>
        <taxon>Glossinidae</taxon>
        <taxon>Glossina</taxon>
    </lineage>
</organism>
<reference evidence="2" key="1">
    <citation type="submission" date="2020-05" db="UniProtKB">
        <authorList>
            <consortium name="EnsemblMetazoa"/>
        </authorList>
    </citation>
    <scope>IDENTIFICATION</scope>
    <source>
        <strain evidence="2">TTRI</strain>
    </source>
</reference>
<feature type="transmembrane region" description="Helical" evidence="1">
    <location>
        <begin position="77"/>
        <end position="98"/>
    </location>
</feature>
<accession>A0A1A9UVY8</accession>